<name>C1BDK0_RHOOB</name>
<dbReference type="Proteomes" id="UP000002212">
    <property type="component" value="Plasmid pROB02"/>
</dbReference>
<geneLocation type="plasmid" evidence="1 2">
    <name>pROB02</name>
</geneLocation>
<reference evidence="1 2" key="1">
    <citation type="journal article" date="2005" name="J. Biosci. Bioeng.">
        <title>Isolation and characterization of benzene-tolerant Rhodococcus opacus strains.</title>
        <authorList>
            <person name="Na K.S."/>
            <person name="Kuroda A."/>
            <person name="Takiguchi N."/>
            <person name="Ikeda T."/>
            <person name="Ohtake H."/>
            <person name="Kato J."/>
        </authorList>
    </citation>
    <scope>NUCLEOTIDE SEQUENCE [LARGE SCALE GENOMIC DNA]</scope>
    <source>
        <strain evidence="1 2">B4</strain>
        <plasmid evidence="1">pROB02</plasmid>
    </source>
</reference>
<keyword evidence="1" id="KW-0614">Plasmid</keyword>
<proteinExistence type="predicted"/>
<reference evidence="1 2" key="2">
    <citation type="submission" date="2009-03" db="EMBL/GenBank/DDBJ databases">
        <title>Comparison of the complete genome sequences of Rhodococcus erythropolis PR4 and Rhodococcus opacus B4.</title>
        <authorList>
            <person name="Takarada H."/>
            <person name="Sekine M."/>
            <person name="Hosoyama A."/>
            <person name="Yamada R."/>
            <person name="Fujisawa T."/>
            <person name="Omata S."/>
            <person name="Shimizu A."/>
            <person name="Tsukatani N."/>
            <person name="Tanikawa S."/>
            <person name="Fujita N."/>
            <person name="Harayama S."/>
        </authorList>
    </citation>
    <scope>NUCLEOTIDE SEQUENCE [LARGE SCALE GENOMIC DNA]</scope>
    <source>
        <strain evidence="1 2">B4</strain>
        <plasmid evidence="1 2">pROB02</plasmid>
    </source>
</reference>
<dbReference type="SUPFAM" id="SSF48264">
    <property type="entry name" value="Cytochrome P450"/>
    <property type="match status" value="1"/>
</dbReference>
<organism evidence="1 2">
    <name type="scientific">Rhodococcus opacus (strain B4)</name>
    <dbReference type="NCBI Taxonomy" id="632772"/>
    <lineage>
        <taxon>Bacteria</taxon>
        <taxon>Bacillati</taxon>
        <taxon>Actinomycetota</taxon>
        <taxon>Actinomycetes</taxon>
        <taxon>Mycobacteriales</taxon>
        <taxon>Nocardiaceae</taxon>
        <taxon>Rhodococcus</taxon>
    </lineage>
</organism>
<accession>C1BDK0</accession>
<dbReference type="GO" id="GO:0016705">
    <property type="term" value="F:oxidoreductase activity, acting on paired donors, with incorporation or reduction of molecular oxygen"/>
    <property type="evidence" value="ECO:0007669"/>
    <property type="project" value="InterPro"/>
</dbReference>
<dbReference type="Gene3D" id="1.10.630.10">
    <property type="entry name" value="Cytochrome P450"/>
    <property type="match status" value="1"/>
</dbReference>
<dbReference type="HOGENOM" id="CLU_2481249_0_0_11"/>
<dbReference type="InterPro" id="IPR036396">
    <property type="entry name" value="Cyt_P450_sf"/>
</dbReference>
<dbReference type="EMBL" id="AP011117">
    <property type="protein sequence ID" value="BAH47053.1"/>
    <property type="molecule type" value="Genomic_DNA"/>
</dbReference>
<gene>
    <name evidence="1" type="ordered locus">ROP_pROB02-00400</name>
</gene>
<dbReference type="GO" id="GO:0005506">
    <property type="term" value="F:iron ion binding"/>
    <property type="evidence" value="ECO:0007669"/>
    <property type="project" value="InterPro"/>
</dbReference>
<dbReference type="KEGG" id="rop:ROP_pROB02-00400"/>
<dbReference type="GO" id="GO:0004497">
    <property type="term" value="F:monooxygenase activity"/>
    <property type="evidence" value="ECO:0007669"/>
    <property type="project" value="InterPro"/>
</dbReference>
<dbReference type="PATRIC" id="fig|632772.20.peg.8416"/>
<evidence type="ECO:0000313" key="2">
    <source>
        <dbReference type="Proteomes" id="UP000002212"/>
    </source>
</evidence>
<sequence>MNARFTTLPAITQTLATQSDIQPRRESAGGPNDRVCAERLTDHETILALAFLLHRFDFEADPAYQLQVQELITLKPEGLRLRTRRRN</sequence>
<dbReference type="AlphaFoldDB" id="C1BDK0"/>
<dbReference type="GO" id="GO:0020037">
    <property type="term" value="F:heme binding"/>
    <property type="evidence" value="ECO:0007669"/>
    <property type="project" value="InterPro"/>
</dbReference>
<protein>
    <submittedName>
        <fullName evidence="1">Putative cytochrome P450</fullName>
    </submittedName>
</protein>
<evidence type="ECO:0000313" key="1">
    <source>
        <dbReference type="EMBL" id="BAH47053.1"/>
    </source>
</evidence>